<protein>
    <submittedName>
        <fullName evidence="2">HD domain-containing protein</fullName>
    </submittedName>
</protein>
<dbReference type="Pfam" id="PF01966">
    <property type="entry name" value="HD"/>
    <property type="match status" value="1"/>
</dbReference>
<dbReference type="InterPro" id="IPR006674">
    <property type="entry name" value="HD_domain"/>
</dbReference>
<dbReference type="RefSeq" id="WP_249284491.1">
    <property type="nucleotide sequence ID" value="NZ_JACRSO010000001.1"/>
</dbReference>
<name>A0A926CYW6_9FIRM</name>
<dbReference type="EMBL" id="JACRSO010000001">
    <property type="protein sequence ID" value="MBC8528489.1"/>
    <property type="molecule type" value="Genomic_DNA"/>
</dbReference>
<dbReference type="Gene3D" id="1.10.3210.10">
    <property type="entry name" value="Hypothetical protein af1432"/>
    <property type="match status" value="1"/>
</dbReference>
<dbReference type="CDD" id="cd00077">
    <property type="entry name" value="HDc"/>
    <property type="match status" value="1"/>
</dbReference>
<gene>
    <name evidence="2" type="ORF">H8699_03440</name>
</gene>
<keyword evidence="3" id="KW-1185">Reference proteome</keyword>
<proteinExistence type="predicted"/>
<dbReference type="Proteomes" id="UP000654279">
    <property type="component" value="Unassembled WGS sequence"/>
</dbReference>
<sequence length="244" mass="27627">MENKIITIDDVRNDPQISALVHYANHIMSVMGYTEHGPRHVGVVSRVTTDILRELDYPKRTLELAEIAGWVHDVGNIVNRTDHGLNGAVMLLPILQQMGMPIEEVLRIVSAVGNHEEQHGTPVSEISAALIIADKSDAHRSRVRRGRYNPEDIHDRVNMSIKKNWVEVDKANRVIRFELIMDGTSSVLEFLQIYMSRMVMSEDAAHFLGCRLEIVINGMIINNHIKNLEAAKANLEKRNDNLDK</sequence>
<feature type="domain" description="HD" evidence="1">
    <location>
        <begin position="44"/>
        <end position="138"/>
    </location>
</feature>
<accession>A0A926CYW6</accession>
<evidence type="ECO:0000313" key="2">
    <source>
        <dbReference type="EMBL" id="MBC8528489.1"/>
    </source>
</evidence>
<evidence type="ECO:0000313" key="3">
    <source>
        <dbReference type="Proteomes" id="UP000654279"/>
    </source>
</evidence>
<comment type="caution">
    <text evidence="2">The sequence shown here is derived from an EMBL/GenBank/DDBJ whole genome shotgun (WGS) entry which is preliminary data.</text>
</comment>
<organism evidence="2 3">
    <name type="scientific">Luoshenia tenuis</name>
    <dbReference type="NCBI Taxonomy" id="2763654"/>
    <lineage>
        <taxon>Bacteria</taxon>
        <taxon>Bacillati</taxon>
        <taxon>Bacillota</taxon>
        <taxon>Clostridia</taxon>
        <taxon>Christensenellales</taxon>
        <taxon>Christensenellaceae</taxon>
        <taxon>Luoshenia</taxon>
    </lineage>
</organism>
<dbReference type="AlphaFoldDB" id="A0A926CYW6"/>
<dbReference type="SUPFAM" id="SSF109604">
    <property type="entry name" value="HD-domain/PDEase-like"/>
    <property type="match status" value="1"/>
</dbReference>
<evidence type="ECO:0000259" key="1">
    <source>
        <dbReference type="Pfam" id="PF01966"/>
    </source>
</evidence>
<dbReference type="InterPro" id="IPR003607">
    <property type="entry name" value="HD/PDEase_dom"/>
</dbReference>
<reference evidence="2" key="1">
    <citation type="submission" date="2020-08" db="EMBL/GenBank/DDBJ databases">
        <title>Genome public.</title>
        <authorList>
            <person name="Liu C."/>
            <person name="Sun Q."/>
        </authorList>
    </citation>
    <scope>NUCLEOTIDE SEQUENCE</scope>
    <source>
        <strain evidence="2">NSJ-44</strain>
    </source>
</reference>